<protein>
    <submittedName>
        <fullName evidence="2">Uncharacterized protein</fullName>
    </submittedName>
</protein>
<proteinExistence type="predicted"/>
<dbReference type="Proteomes" id="UP000006502">
    <property type="component" value="Chromosome"/>
</dbReference>
<name>I7BAE6_MYCHA</name>
<accession>I7BAE6</accession>
<feature type="coiled-coil region" evidence="1">
    <location>
        <begin position="432"/>
        <end position="470"/>
    </location>
</feature>
<organism evidence="2 3">
    <name type="scientific">Mycoplasma haematolamae (strain Purdue)</name>
    <dbReference type="NCBI Taxonomy" id="1212765"/>
    <lineage>
        <taxon>Bacteria</taxon>
        <taxon>Bacillati</taxon>
        <taxon>Mycoplasmatota</taxon>
        <taxon>Mollicutes</taxon>
        <taxon>Mycoplasmataceae</taxon>
        <taxon>Mycoplasma</taxon>
    </lineage>
</organism>
<gene>
    <name evidence="2" type="ordered locus">MHLP_03450</name>
</gene>
<keyword evidence="1" id="KW-0175">Coiled coil</keyword>
<dbReference type="STRING" id="1212765.MHLP_03450"/>
<keyword evidence="3" id="KW-1185">Reference proteome</keyword>
<reference evidence="3" key="2">
    <citation type="submission" date="2012-07" db="EMBL/GenBank/DDBJ databases">
        <title>Complete genome sequence of 'Candidatus Mycoplasma haemolamae'.</title>
        <authorList>
            <person name="Guimaraes A.M.S."/>
            <person name="Toth B."/>
            <person name="Santos A.P."/>
            <person name="Nascimento N.C."/>
            <person name="Sojka J.E."/>
            <person name="Messick J.B."/>
        </authorList>
    </citation>
    <scope>NUCLEOTIDE SEQUENCE [LARGE SCALE GENOMIC DNA]</scope>
    <source>
        <strain evidence="3">Purdue</strain>
    </source>
</reference>
<dbReference type="PATRIC" id="fig|1212765.3.peg.777"/>
<dbReference type="HOGENOM" id="CLU_433343_0_0_14"/>
<dbReference type="KEGG" id="mhl:MHLP_03450"/>
<evidence type="ECO:0000256" key="1">
    <source>
        <dbReference type="SAM" id="Coils"/>
    </source>
</evidence>
<dbReference type="AlphaFoldDB" id="I7BAE6"/>
<evidence type="ECO:0000313" key="3">
    <source>
        <dbReference type="Proteomes" id="UP000006502"/>
    </source>
</evidence>
<dbReference type="OrthoDB" id="393392at2"/>
<dbReference type="EMBL" id="CP003731">
    <property type="protein sequence ID" value="AFO52270.1"/>
    <property type="molecule type" value="Genomic_DNA"/>
</dbReference>
<reference evidence="2 3" key="1">
    <citation type="journal article" date="2012" name="J. Bacteriol.">
        <title>Genome Sequence of "Candidatus Mycoplasma haemolamae" Strain Purdue, a Red Blood Cell Pathogen of Alpacas (Vicugna pacos) and Llamas (Lama glama).</title>
        <authorList>
            <person name="Guimaraes A.M."/>
            <person name="Toth B."/>
            <person name="Santos A.P."/>
            <person name="do Nascimento N.C."/>
            <person name="Kritchevsky J.E."/>
            <person name="Messick J.B."/>
        </authorList>
    </citation>
    <scope>NUCLEOTIDE SEQUENCE [LARGE SCALE GENOMIC DNA]</scope>
    <source>
        <strain evidence="2 3">Purdue</strain>
    </source>
</reference>
<sequence>MDSLAAKEQETLQKSSLLEATEEEISKIKLGESLGIQAERPKQTRRICALYQLFSYYFFRSEARSYIALKIVEIADKLNEKYKENISLMKEFRRHVPSGNHLEVRNYINYIANKDLLEFREGEEQINFFKQLLSFHDQRKEGKLQLSASAIKLNIAALKKIEEEAFECWLRLIDVNFELRNTIIGAENKKAIYYLANKYIDLYTILEEFREEFLKDSKIFVSETVKEYYETLRHFSLPASKSTNFKKFVHKKLESKMYEAQFLKLQAGNTVNYDFTQLEDNCKELKRQYLLSLKELSSIINYYKEIVIRYQTFFSFELEKLIVYIRENYLNLINILFKKLHDHNSFLKGKNFRFNPEDIDVVIELEREKIESSVKELQTKYSKILIPLVSSFDAEIENVENRYCFNIHYSERKYTTLKELKNRSIEAFVQRFKEEKDRLEKFMNDKRKLLENMEDTLTEETNSIVAQLREECNAFCEDLLRENQYFWTRFNAEFNGESRRYLVRLHHEYSPFIHSWKEGEEGWMEEYLKLKINLEYLRKIGESIREFTPEGKFHEKCASILGSYANYFRNVCIHRDKVEYDCLLKLNTIPIIDYDKVDKKLRNSLDALEESHRVCADLAASILQDRAINER</sequence>
<evidence type="ECO:0000313" key="2">
    <source>
        <dbReference type="EMBL" id="AFO52270.1"/>
    </source>
</evidence>